<reference evidence="4 5" key="1">
    <citation type="submission" date="2019-01" db="EMBL/GenBank/DDBJ databases">
        <authorList>
            <person name="Chen W.-M."/>
        </authorList>
    </citation>
    <scope>NUCLEOTIDE SEQUENCE [LARGE SCALE GENOMIC DNA]</scope>
    <source>
        <strain evidence="4 5">KYPC3</strain>
    </source>
</reference>
<gene>
    <name evidence="4" type="ORF">EOE67_09285</name>
</gene>
<dbReference type="GO" id="GO:0006508">
    <property type="term" value="P:proteolysis"/>
    <property type="evidence" value="ECO:0007669"/>
    <property type="project" value="InterPro"/>
</dbReference>
<evidence type="ECO:0000259" key="3">
    <source>
        <dbReference type="Pfam" id="PF00930"/>
    </source>
</evidence>
<sequence>MTQFSKPLLAVTLSAILLAGVSFATQAKEPQSYQLTPVQIQAATNGTKPMTMEQAMAHPDWLGRQPEAAYWSADSQSIFYSRKQQNSELRDWFARPLVATDNGQQVALHELDNIGAEDQRFSNDGKFVAWTFEGQVFVKEVVSGKISQLTRNREQQSDVMFLTDGRLSWRQGWDFYGLNLQSGALSLLVSLKTEAQPKAPSVPDSYLAKEQHKLIQFIALEHKNATDAFNQQQQLQQQSDVLAPAPVYLGKDVSIDSASLSPKGDKVLLALGGKHERNSKDIMPNYITATGDIAAQPVRARVHDQKPQPHKLLLVDVANNQQFPLSYDTLPGFDEDVLASVKAENAKRQGKSYSSKKAARDISLLNDWSWDQSAIRWNESGSQVAVMLKAWDNKDRWLATVDFKSNKLVSQHRLHDDAWINYDFNNFGWYNQGANLYFLSEESGYSHLYVKALNGKAKKLTSGTFEVSQPKLNRAGTAIYYRANPTHPGIYNVYKLDLAAEKAQQLTALTGNLSFDLSPDESQLLVRYSTSVMPEELYVMANQSGSALKRLTYTVSEQLTAMALQAPKVIAVPSSHGEQPVFAKLYLPKDYQQGEKRRAVIFNHGAGYLQNSDLGWSNYFREFFFHQILTQQGYVVLDMDYRASKGYGRDWRTAIYRQMGTPETQDLMDGVNWLVANANVDVARVGTYGGSYGGFMTFMAMFTQPDLFKAGSALRPVGDWAYYNQPYTSNILNTPDVDPIAYERSSPIYFTAGLKNQLLINAPMVDDNVFFQDTVRVVQRLIEQEKNTFETAIFPVEPHGFRQPSSWLDEYRRIYKLFEREL</sequence>
<dbReference type="Gene3D" id="2.140.10.30">
    <property type="entry name" value="Dipeptidylpeptidase IV, N-terminal domain"/>
    <property type="match status" value="1"/>
</dbReference>
<keyword evidence="1" id="KW-0732">Signal</keyword>
<comment type="caution">
    <text evidence="4">The sequence shown here is derived from an EMBL/GenBank/DDBJ whole genome shotgun (WGS) entry which is preliminary data.</text>
</comment>
<dbReference type="SUPFAM" id="SSF53474">
    <property type="entry name" value="alpha/beta-Hydrolases"/>
    <property type="match status" value="1"/>
</dbReference>
<dbReference type="GO" id="GO:0008239">
    <property type="term" value="F:dipeptidyl-peptidase activity"/>
    <property type="evidence" value="ECO:0007669"/>
    <property type="project" value="TreeGrafter"/>
</dbReference>
<dbReference type="Pfam" id="PF00326">
    <property type="entry name" value="Peptidase_S9"/>
    <property type="match status" value="1"/>
</dbReference>
<name>A0A437QT68_9GAMM</name>
<dbReference type="Gene3D" id="3.40.50.1820">
    <property type="entry name" value="alpha/beta hydrolase"/>
    <property type="match status" value="1"/>
</dbReference>
<dbReference type="Gene3D" id="2.120.10.30">
    <property type="entry name" value="TolB, C-terminal domain"/>
    <property type="match status" value="1"/>
</dbReference>
<dbReference type="InterPro" id="IPR050278">
    <property type="entry name" value="Serine_Prot_S9B/DPPIV"/>
</dbReference>
<evidence type="ECO:0000313" key="5">
    <source>
        <dbReference type="Proteomes" id="UP000283077"/>
    </source>
</evidence>
<feature type="chain" id="PRO_5019548287" evidence="1">
    <location>
        <begin position="28"/>
        <end position="822"/>
    </location>
</feature>
<dbReference type="AlphaFoldDB" id="A0A437QT68"/>
<feature type="signal peptide" evidence="1">
    <location>
        <begin position="1"/>
        <end position="27"/>
    </location>
</feature>
<dbReference type="GO" id="GO:0008236">
    <property type="term" value="F:serine-type peptidase activity"/>
    <property type="evidence" value="ECO:0007669"/>
    <property type="project" value="InterPro"/>
</dbReference>
<dbReference type="RefSeq" id="WP_127698813.1">
    <property type="nucleotide sequence ID" value="NZ_SACS01000008.1"/>
</dbReference>
<proteinExistence type="predicted"/>
<keyword evidence="5" id="KW-1185">Reference proteome</keyword>
<dbReference type="OrthoDB" id="1094230at2"/>
<feature type="domain" description="Dipeptidylpeptidase IV N-terminal" evidence="3">
    <location>
        <begin position="375"/>
        <end position="533"/>
    </location>
</feature>
<feature type="domain" description="Peptidase S9 prolyl oligopeptidase catalytic" evidence="2">
    <location>
        <begin position="627"/>
        <end position="821"/>
    </location>
</feature>
<evidence type="ECO:0000256" key="1">
    <source>
        <dbReference type="SAM" id="SignalP"/>
    </source>
</evidence>
<protein>
    <submittedName>
        <fullName evidence="4">S9 family peptidase</fullName>
    </submittedName>
</protein>
<evidence type="ECO:0000259" key="2">
    <source>
        <dbReference type="Pfam" id="PF00326"/>
    </source>
</evidence>
<dbReference type="InterPro" id="IPR002469">
    <property type="entry name" value="Peptidase_S9B_N"/>
</dbReference>
<dbReference type="EMBL" id="SACS01000008">
    <property type="protein sequence ID" value="RVU37659.1"/>
    <property type="molecule type" value="Genomic_DNA"/>
</dbReference>
<dbReference type="InterPro" id="IPR029058">
    <property type="entry name" value="AB_hydrolase_fold"/>
</dbReference>
<dbReference type="InterPro" id="IPR001375">
    <property type="entry name" value="Peptidase_S9_cat"/>
</dbReference>
<accession>A0A437QT68</accession>
<dbReference type="Pfam" id="PF00930">
    <property type="entry name" value="DPPIV_N"/>
    <property type="match status" value="1"/>
</dbReference>
<evidence type="ECO:0000313" key="4">
    <source>
        <dbReference type="EMBL" id="RVU37659.1"/>
    </source>
</evidence>
<dbReference type="InterPro" id="IPR011042">
    <property type="entry name" value="6-blade_b-propeller_TolB-like"/>
</dbReference>
<dbReference type="PANTHER" id="PTHR11731:SF193">
    <property type="entry name" value="DIPEPTIDYL PEPTIDASE 9"/>
    <property type="match status" value="1"/>
</dbReference>
<organism evidence="4 5">
    <name type="scientific">Rheinheimera riviphila</name>
    <dbReference type="NCBI Taxonomy" id="1834037"/>
    <lineage>
        <taxon>Bacteria</taxon>
        <taxon>Pseudomonadati</taxon>
        <taxon>Pseudomonadota</taxon>
        <taxon>Gammaproteobacteria</taxon>
        <taxon>Chromatiales</taxon>
        <taxon>Chromatiaceae</taxon>
        <taxon>Rheinheimera</taxon>
    </lineage>
</organism>
<dbReference type="PANTHER" id="PTHR11731">
    <property type="entry name" value="PROTEASE FAMILY S9B,C DIPEPTIDYL-PEPTIDASE IV-RELATED"/>
    <property type="match status" value="1"/>
</dbReference>
<dbReference type="SUPFAM" id="SSF82171">
    <property type="entry name" value="DPP6 N-terminal domain-like"/>
    <property type="match status" value="1"/>
</dbReference>
<dbReference type="Proteomes" id="UP000283077">
    <property type="component" value="Unassembled WGS sequence"/>
</dbReference>